<organism evidence="2 3">
    <name type="scientific">Endocarpon pusillum</name>
    <dbReference type="NCBI Taxonomy" id="364733"/>
    <lineage>
        <taxon>Eukaryota</taxon>
        <taxon>Fungi</taxon>
        <taxon>Dikarya</taxon>
        <taxon>Ascomycota</taxon>
        <taxon>Pezizomycotina</taxon>
        <taxon>Eurotiomycetes</taxon>
        <taxon>Chaetothyriomycetidae</taxon>
        <taxon>Verrucariales</taxon>
        <taxon>Verrucariaceae</taxon>
        <taxon>Endocarpon</taxon>
    </lineage>
</organism>
<feature type="region of interest" description="Disordered" evidence="1">
    <location>
        <begin position="77"/>
        <end position="98"/>
    </location>
</feature>
<evidence type="ECO:0000313" key="2">
    <source>
        <dbReference type="EMBL" id="KAF7510563.1"/>
    </source>
</evidence>
<protein>
    <submittedName>
        <fullName evidence="2">Uncharacterized protein</fullName>
    </submittedName>
</protein>
<reference evidence="2" key="1">
    <citation type="submission" date="2020-02" db="EMBL/GenBank/DDBJ databases">
        <authorList>
            <person name="Palmer J.M."/>
        </authorList>
    </citation>
    <scope>NUCLEOTIDE SEQUENCE</scope>
    <source>
        <strain evidence="2">EPUS1.4</strain>
        <tissue evidence="2">Thallus</tissue>
    </source>
</reference>
<dbReference type="EMBL" id="JAACFV010000029">
    <property type="protein sequence ID" value="KAF7510563.1"/>
    <property type="molecule type" value="Genomic_DNA"/>
</dbReference>
<keyword evidence="3" id="KW-1185">Reference proteome</keyword>
<proteinExistence type="predicted"/>
<accession>A0A8H7AK19</accession>
<dbReference type="Proteomes" id="UP000606974">
    <property type="component" value="Unassembled WGS sequence"/>
</dbReference>
<sequence>MSIYDSDGDTIPFTPESFTADVDAEGVFAWLRPHGDNACEAFDASVNTTIKSKQKYEHERQFLHRFSRQCRSRSIYTEDGEEAEANPYHQWSGASNSA</sequence>
<name>A0A8H7AK19_9EURO</name>
<evidence type="ECO:0000256" key="1">
    <source>
        <dbReference type="SAM" id="MobiDB-lite"/>
    </source>
</evidence>
<dbReference type="AlphaFoldDB" id="A0A8H7AK19"/>
<gene>
    <name evidence="2" type="ORF">GJ744_006409</name>
</gene>
<comment type="caution">
    <text evidence="2">The sequence shown here is derived from an EMBL/GenBank/DDBJ whole genome shotgun (WGS) entry which is preliminary data.</text>
</comment>
<evidence type="ECO:0000313" key="3">
    <source>
        <dbReference type="Proteomes" id="UP000606974"/>
    </source>
</evidence>